<dbReference type="Gene3D" id="2.60.40.2700">
    <property type="match status" value="2"/>
</dbReference>
<sequence>MKQYQTNKNYSIMKQISLLLVLLCLSFAGYSQITAATYGFTASSGTFTSIAPTGTLPPVSSYPYTLNWDDVTSDPINIGFNFEFCGVTYTQLTACSNGWLSLAGYPSSYGYNSLGSVSGVAGGVGLLMPLWDDLDGGAYTAATGSTYYTTVGVAPNRKFIFEWNGFERYGYSGAGSQDFQVILYETTNQIDFVYNNGTLTSNDLTVGIANSGSDWQTLSDVSSAPTASSTSFFDYIYNSPANGQIYSWTPPPPCTGTPVAGTAVADVATACITDNITLSVTGTTAATGLTFQWQSSPDFSTWTNIPGATNSTSVTTETMDMYYRVVVTCPGSGSFDISTTTSVTFSPVCYCNTGLYYYYPATYTYAGALGLFDITGEAGSTISDAGPATVPADGYENRTGISVDMQQGNTYSGNLNYSYSVYTYASQIWIDYNDDGIFDISELATPVIYTSSYSSSDPFSITVPITAPLGSHRMRVRYTDLQYSSVPSEMDPCNNFDMSLGYSTYYYYGVTRDYTVNILAAPSCTGTPSGGTATSSATLACPATAFTLGSTGLTVAAGLTYQWQESTSATGPWTDISGATSPTYSNVITSPTYFQLVVNCPASSTSGTSTPVFVNYFGFCYCVPSYSNSPASPSYEGIDIYNLTGYAGSSISDGGTSPQPTNGYDDRTTISVDLQQGDTYTGDISYHDGWNAYESQIWIDFNNDGVFDISEEVTAPIYSSPYSYFDVYTMNIPITAAVGTHRMRVRYSVMYYGSSTSADMDPCALSDASGNTYTYGMTRDYIANIIAAPPCSGAPAGGTATASTTLACPSTAFTLNSTGTSTATGLTYQWQSSVSVGGPYADIAGATSLIYSNVETAPTYYQIVVTCSATSLSGTSTPVFVNYFGYCFCTPSYVYSPAATSYGLDVVSLTGYAGSTLSDAGPATIPASGYEDMTSVPAVDLQQGGVYTGNLSYSSGGYEYENQIWIDFNNNGVFDVSEEVTPVIGTGLCSSYITSDGYTLSIPMTAAVGLHRMRVRNAYTYDCGLSSDMDPCNSYDAMYNYYYGMTRDYMANIIALPACTGAPVVGTAAASPTSGGVSIPFTLSLPGLSMAAGLTFQWQSATSATGPWTDITGATNNTYSFISIFNDMWYQCVVVCTLSSTSTTSTPAMITYVATPPCYPGSSSWSYAGGTYAGIDEFHVAGFAGSNLDDIGLNAVVSTTTGYLDHTTLAPITMEQGGVYASSGLWYSTYDHQELQVWIDFNDNGIFETTEEVSPVSGFDPSFTSNPTNFNISIPAGGALGTHNMRVRAIWEQYPGGSSAPLHLDPCNMSYLGTSPSYYSGDAIDYRVYIIPHCLFTSTAAASAAVCPNSPFNLTGTTTAPSYSWSGPGGFTSTLLNPTVPGAATVGVYSFTATDGTCTLTMTATQPLLPTSPIPVVTPAPATVCNGSSVTLTATVPGLPGTPILTEDFNAGLGTWTVDNTGSTSPAALSPWQGEPDGYTYGFGTTFHSPDNSPFVITNADVSGSSSYTTVSSLISPTFSLAGFASVALSFQHYLHAYYMDNVVSVDISTDGGVTWSLIHDYATITTGTATSFVTDNYDLTPYAGSTNCQLRFYYNTNYGYYWAVDNVSLTGTPIVGPAPVWTPSTYLFSDPALTTPYVAGTAAYEVYVHPTTVLTTTAVDYIAGTTLGTCSSFDTSTVTITAPPAITTATGSNYVCAGSNLTLSNTTTGGTWTTSNTTVATVTAGGVIQGVAAGADTVFYTVGGCVTFTVINVSTFVTTTTGSTVICSGLSTTLTNPTTGGTWTSSNAGVATVSSGGVVTMGTAGTAIITYTLPTGCADTSLVTSVAPPAAIGGGTSVCYNGGTTTLTESTTGGTWTTSTGTIATISAATGSPITVTGLTAGTANITYTTIPGCMATKSLTLNANPANITGTMAVCASGGATTLSDATGSGTWASGNVFRATVNSSGVVTGVTSGTVVISYTAVNGCFDTALVTVNALPAAITGTTTICNLASTTLADASTPGTWSTSTPTITTVNASGMVTGVTSGSGTIIFTQTSTGCSRSTTVTVNALPGAISGVTSMCNNTTTTLTSSPSGGTWTSGSPAIASIEAGTGIVHALSVGTANITLTNGSGCQAYSTMTVNPSFVPTVTINANPGTTVCAGSTVTYTPTITNGGTAPTYSWTVNGSPMSAASSYSYVPVTGDVVGVSIVSNLSCAVPATASGSVTMTVDPIVTPALTLATAYTDTGCAGAFTTVYTHPVSAGTGATFQWYVNGSPVSGTSNYTYLATNGDVVTAVMTSTAGCLSGSTAVVTSASLTLDIIPFVVPDVTLTSSTGATSCGGSIVVYNTTETNGGGSPAYLWTVNGVAVATGPTYFYVPANGDMVVVRMTSSYPCVAPTSDTAQMTMTVGTTVTPVATIAAHPGTTITLGMTDTFTVTLVSGGGAAPAYQWYINGVPVSGANGTTFITSLLVSGDLVTCHVTNTDLCGGTTISNVLAMSVLGSGGVNVNNVSGGEASISLVPNPNNGSFIVKGNLGLSSNEDMTLEVTNMLGQVVYTGHTEAKNGEFNEQVKLNGILANGSYVLSVRSQHMSKIFHFVLEQK</sequence>
<proteinExistence type="predicted"/>
<dbReference type="InterPro" id="IPR013783">
    <property type="entry name" value="Ig-like_fold"/>
</dbReference>
<dbReference type="SUPFAM" id="SSF49373">
    <property type="entry name" value="Invasin/intimin cell-adhesion fragments"/>
    <property type="match status" value="3"/>
</dbReference>
<dbReference type="Gene3D" id="2.60.120.260">
    <property type="entry name" value="Galactose-binding domain-like"/>
    <property type="match status" value="1"/>
</dbReference>
<dbReference type="Gene3D" id="2.60.40.10">
    <property type="entry name" value="Immunoglobulins"/>
    <property type="match status" value="2"/>
</dbReference>
<dbReference type="InterPro" id="IPR026444">
    <property type="entry name" value="Secre_tail"/>
</dbReference>
<keyword evidence="4" id="KW-1185">Reference proteome</keyword>
<dbReference type="InterPro" id="IPR003343">
    <property type="entry name" value="Big_2"/>
</dbReference>
<gene>
    <name evidence="3" type="ORF">CJD36_019310</name>
</gene>
<dbReference type="NCBIfam" id="TIGR04183">
    <property type="entry name" value="Por_Secre_tail"/>
    <property type="match status" value="1"/>
</dbReference>
<dbReference type="Pfam" id="PF20009">
    <property type="entry name" value="GEVED"/>
    <property type="match status" value="4"/>
</dbReference>
<evidence type="ECO:0000259" key="2">
    <source>
        <dbReference type="PROSITE" id="PS50835"/>
    </source>
</evidence>
<evidence type="ECO:0000256" key="1">
    <source>
        <dbReference type="SAM" id="SignalP"/>
    </source>
</evidence>
<dbReference type="PROSITE" id="PS50835">
    <property type="entry name" value="IG_LIKE"/>
    <property type="match status" value="1"/>
</dbReference>
<protein>
    <recommendedName>
        <fullName evidence="2">Ig-like domain-containing protein</fullName>
    </recommendedName>
</protein>
<reference evidence="3 4" key="1">
    <citation type="submission" date="2018-01" db="EMBL/GenBank/DDBJ databases">
        <title>A novel member of the phylum Bacteroidetes isolated from glacier ice.</title>
        <authorList>
            <person name="Liu Q."/>
            <person name="Xin Y.-H."/>
        </authorList>
    </citation>
    <scope>NUCLEOTIDE SEQUENCE [LARGE SCALE GENOMIC DNA]</scope>
    <source>
        <strain evidence="3 4">RB1R16</strain>
    </source>
</reference>
<feature type="signal peptide" evidence="1">
    <location>
        <begin position="1"/>
        <end position="35"/>
    </location>
</feature>
<dbReference type="EMBL" id="PPSL01000006">
    <property type="protein sequence ID" value="PQJ09394.1"/>
    <property type="molecule type" value="Genomic_DNA"/>
</dbReference>
<dbReference type="InterPro" id="IPR036179">
    <property type="entry name" value="Ig-like_dom_sf"/>
</dbReference>
<feature type="domain" description="Ig-like" evidence="2">
    <location>
        <begin position="2128"/>
        <end position="2207"/>
    </location>
</feature>
<accession>A0A2S7SRM3</accession>
<name>A0A2S7SRM3_9BACT</name>
<dbReference type="InterPro" id="IPR045474">
    <property type="entry name" value="GEVED"/>
</dbReference>
<dbReference type="SMART" id="SM00635">
    <property type="entry name" value="BID_2"/>
    <property type="match status" value="5"/>
</dbReference>
<dbReference type="InterPro" id="IPR007110">
    <property type="entry name" value="Ig-like_dom"/>
</dbReference>
<evidence type="ECO:0000313" key="3">
    <source>
        <dbReference type="EMBL" id="PQJ09394.1"/>
    </source>
</evidence>
<keyword evidence="1" id="KW-0732">Signal</keyword>
<dbReference type="InterPro" id="IPR008964">
    <property type="entry name" value="Invasin/intimin_cell_adhesion"/>
</dbReference>
<dbReference type="Gene3D" id="2.60.40.1080">
    <property type="match status" value="3"/>
</dbReference>
<dbReference type="Proteomes" id="UP000239872">
    <property type="component" value="Unassembled WGS sequence"/>
</dbReference>
<dbReference type="SUPFAM" id="SSF48726">
    <property type="entry name" value="Immunoglobulin"/>
    <property type="match status" value="1"/>
</dbReference>
<feature type="chain" id="PRO_5015733484" description="Ig-like domain-containing protein" evidence="1">
    <location>
        <begin position="36"/>
        <end position="2582"/>
    </location>
</feature>
<evidence type="ECO:0000313" key="4">
    <source>
        <dbReference type="Proteomes" id="UP000239872"/>
    </source>
</evidence>
<comment type="caution">
    <text evidence="3">The sequence shown here is derived from an EMBL/GenBank/DDBJ whole genome shotgun (WGS) entry which is preliminary data.</text>
</comment>
<organism evidence="3 4">
    <name type="scientific">Flavipsychrobacter stenotrophus</name>
    <dbReference type="NCBI Taxonomy" id="2077091"/>
    <lineage>
        <taxon>Bacteria</taxon>
        <taxon>Pseudomonadati</taxon>
        <taxon>Bacteroidota</taxon>
        <taxon>Chitinophagia</taxon>
        <taxon>Chitinophagales</taxon>
        <taxon>Chitinophagaceae</taxon>
        <taxon>Flavipsychrobacter</taxon>
    </lineage>
</organism>